<sequence>MADKDNNKPGNGAGSDHVDGHHCGCDHDCSCDGGEDEVLTLIDENGEERNFTVIDILEVEGTEYAILLPVDEESDEAIILRFEKDEEGNELLVDIEDDEEWEKVADAWEEMIAQEE</sequence>
<organism evidence="3 4">
    <name type="scientific">Desulfocucumis palustris</name>
    <dbReference type="NCBI Taxonomy" id="1898651"/>
    <lineage>
        <taxon>Bacteria</taxon>
        <taxon>Bacillati</taxon>
        <taxon>Bacillota</taxon>
        <taxon>Clostridia</taxon>
        <taxon>Eubacteriales</taxon>
        <taxon>Desulfocucumaceae</taxon>
        <taxon>Desulfocucumis</taxon>
    </lineage>
</organism>
<comment type="caution">
    <text evidence="3">The sequence shown here is derived from an EMBL/GenBank/DDBJ whole genome shotgun (WGS) entry which is preliminary data.</text>
</comment>
<feature type="region of interest" description="Disordered" evidence="2">
    <location>
        <begin position="1"/>
        <end position="21"/>
    </location>
</feature>
<evidence type="ECO:0000256" key="2">
    <source>
        <dbReference type="SAM" id="MobiDB-lite"/>
    </source>
</evidence>
<dbReference type="Proteomes" id="UP000239549">
    <property type="component" value="Unassembled WGS sequence"/>
</dbReference>
<proteinExistence type="inferred from homology"/>
<evidence type="ECO:0000256" key="1">
    <source>
        <dbReference type="HAMAP-Rule" id="MF_01448"/>
    </source>
</evidence>
<keyword evidence="4" id="KW-1185">Reference proteome</keyword>
<name>A0A2L2XJ05_9FIRM</name>
<dbReference type="InterPro" id="IPR009711">
    <property type="entry name" value="UPF0473"/>
</dbReference>
<dbReference type="AlphaFoldDB" id="A0A2L2XJ05"/>
<dbReference type="Pfam" id="PF06949">
    <property type="entry name" value="DUF1292"/>
    <property type="match status" value="1"/>
</dbReference>
<reference evidence="4" key="1">
    <citation type="submission" date="2018-02" db="EMBL/GenBank/DDBJ databases">
        <title>Genome sequence of Desulfocucumis palustris strain NAW-5.</title>
        <authorList>
            <person name="Watanabe M."/>
            <person name="Kojima H."/>
            <person name="Fukui M."/>
        </authorList>
    </citation>
    <scope>NUCLEOTIDE SEQUENCE [LARGE SCALE GENOMIC DNA]</scope>
    <source>
        <strain evidence="4">NAW-5</strain>
    </source>
</reference>
<dbReference type="HAMAP" id="MF_01448">
    <property type="entry name" value="UPF0473"/>
    <property type="match status" value="1"/>
</dbReference>
<comment type="similarity">
    <text evidence="1">Belongs to the UPF0473 family.</text>
</comment>
<evidence type="ECO:0000313" key="3">
    <source>
        <dbReference type="EMBL" id="GBF34246.1"/>
    </source>
</evidence>
<evidence type="ECO:0000313" key="4">
    <source>
        <dbReference type="Proteomes" id="UP000239549"/>
    </source>
</evidence>
<protein>
    <recommendedName>
        <fullName evidence="1">UPF0473 protein DCCM_3358</fullName>
    </recommendedName>
</protein>
<dbReference type="EMBL" id="BFAV01000130">
    <property type="protein sequence ID" value="GBF34246.1"/>
    <property type="molecule type" value="Genomic_DNA"/>
</dbReference>
<accession>A0A2L2XJ05</accession>
<gene>
    <name evidence="3" type="ORF">DCCM_3358</name>
</gene>